<reference evidence="1 2" key="1">
    <citation type="submission" date="2020-03" db="EMBL/GenBank/DDBJ databases">
        <title>Genomic Encyclopedia of Type Strains, Phase IV (KMG-IV): sequencing the most valuable type-strain genomes for metagenomic binning, comparative biology and taxonomic classification.</title>
        <authorList>
            <person name="Goeker M."/>
        </authorList>
    </citation>
    <scope>NUCLEOTIDE SEQUENCE [LARGE SCALE GENOMIC DNA]</scope>
    <source>
        <strain evidence="1 2">DSM 16846</strain>
    </source>
</reference>
<dbReference type="EMBL" id="JAATJC010000001">
    <property type="protein sequence ID" value="NJC06959.1"/>
    <property type="molecule type" value="Genomic_DNA"/>
</dbReference>
<gene>
    <name evidence="1" type="ORF">GGQ97_002752</name>
</gene>
<sequence>MFIDFNRDNQVQENEASQEQVESIVNHRLGRLDGKVTSAQVHIAHVKESRGSTPEYRCSIEVRPEHLSPVVASAEGAGVDAVVRSACDKVLHAYDKVVGKQAAR</sequence>
<dbReference type="RefSeq" id="WP_168070479.1">
    <property type="nucleotide sequence ID" value="NZ_JAATJC010000001.1"/>
</dbReference>
<organism evidence="1 2">
    <name type="scientific">Sphingomonas kaistensis</name>
    <dbReference type="NCBI Taxonomy" id="298708"/>
    <lineage>
        <taxon>Bacteria</taxon>
        <taxon>Pseudomonadati</taxon>
        <taxon>Pseudomonadota</taxon>
        <taxon>Alphaproteobacteria</taxon>
        <taxon>Sphingomonadales</taxon>
        <taxon>Sphingomonadaceae</taxon>
        <taxon>Sphingomonas</taxon>
    </lineage>
</organism>
<name>A0A7X5Y880_9SPHN</name>
<dbReference type="Gene3D" id="3.30.160.100">
    <property type="entry name" value="Ribosome hibernation promotion factor-like"/>
    <property type="match status" value="1"/>
</dbReference>
<dbReference type="InterPro" id="IPR036567">
    <property type="entry name" value="RHF-like"/>
</dbReference>
<evidence type="ECO:0000313" key="2">
    <source>
        <dbReference type="Proteomes" id="UP000558192"/>
    </source>
</evidence>
<dbReference type="Proteomes" id="UP000558192">
    <property type="component" value="Unassembled WGS sequence"/>
</dbReference>
<accession>A0A7X5Y880</accession>
<evidence type="ECO:0008006" key="3">
    <source>
        <dbReference type="Google" id="ProtNLM"/>
    </source>
</evidence>
<keyword evidence="2" id="KW-1185">Reference proteome</keyword>
<proteinExistence type="predicted"/>
<evidence type="ECO:0000313" key="1">
    <source>
        <dbReference type="EMBL" id="NJC06959.1"/>
    </source>
</evidence>
<dbReference type="AlphaFoldDB" id="A0A7X5Y880"/>
<comment type="caution">
    <text evidence="1">The sequence shown here is derived from an EMBL/GenBank/DDBJ whole genome shotgun (WGS) entry which is preliminary data.</text>
</comment>
<dbReference type="SUPFAM" id="SSF69754">
    <property type="entry name" value="Ribosome binding protein Y (YfiA homologue)"/>
    <property type="match status" value="1"/>
</dbReference>
<protein>
    <recommendedName>
        <fullName evidence="3">Ribosomal subunit interface protein</fullName>
    </recommendedName>
</protein>